<dbReference type="EMBL" id="CAJVPU010008721">
    <property type="protein sequence ID" value="CAG8587180.1"/>
    <property type="molecule type" value="Genomic_DNA"/>
</dbReference>
<evidence type="ECO:0000313" key="1">
    <source>
        <dbReference type="EMBL" id="CAG8587180.1"/>
    </source>
</evidence>
<evidence type="ECO:0000313" key="2">
    <source>
        <dbReference type="Proteomes" id="UP000789702"/>
    </source>
</evidence>
<accession>A0ACA9MEH0</accession>
<keyword evidence="2" id="KW-1185">Reference proteome</keyword>
<dbReference type="Proteomes" id="UP000789702">
    <property type="component" value="Unassembled WGS sequence"/>
</dbReference>
<sequence>DVPLDNNTIVYASKWFKINVSESNIDYLPSDPFLGGKANDKIFFISNSYSVLRLHAFDTTLKKWETNLSYQGIPSDSYNFDNINWVSDELTSKSYLYEGYEKNLTIFDSINLAWINSTSNPQNLLQGILGSSQIFAEYFSFVQVLSASDKIFYIGGSFTGFSFNKQFMPMSSILTYDIVLDSWQINNATGKEIEGRIGHTAVMTSDKRIIVYGGMNILRPAFPYLAVLDTSKIPYEWSTPTEENSIGPITEHSSIMIKNYMITAFGRNLSERESYNIKNVYKLNISNPLSYKWSLLATLNNQSNSVDNNNSGSTGFFKVSHRMCLGGSNPMFSIGLMIAIPLILMIIELLPLLHRNKIWWLASDIGNDSFSLIRSIRPCGNEWENVLPECTARPNETHCIKKVRFSVKENHVGLLSDSQN</sequence>
<organism evidence="1 2">
    <name type="scientific">Dentiscutata heterogama</name>
    <dbReference type="NCBI Taxonomy" id="1316150"/>
    <lineage>
        <taxon>Eukaryota</taxon>
        <taxon>Fungi</taxon>
        <taxon>Fungi incertae sedis</taxon>
        <taxon>Mucoromycota</taxon>
        <taxon>Glomeromycotina</taxon>
        <taxon>Glomeromycetes</taxon>
        <taxon>Diversisporales</taxon>
        <taxon>Gigasporaceae</taxon>
        <taxon>Dentiscutata</taxon>
    </lineage>
</organism>
<protein>
    <submittedName>
        <fullName evidence="1">2989_t:CDS:1</fullName>
    </submittedName>
</protein>
<name>A0ACA9MEH0_9GLOM</name>
<gene>
    <name evidence="1" type="ORF">DHETER_LOCUS6714</name>
</gene>
<proteinExistence type="predicted"/>
<comment type="caution">
    <text evidence="1">The sequence shown here is derived from an EMBL/GenBank/DDBJ whole genome shotgun (WGS) entry which is preliminary data.</text>
</comment>
<feature type="non-terminal residue" evidence="1">
    <location>
        <position position="1"/>
    </location>
</feature>
<reference evidence="1" key="1">
    <citation type="submission" date="2021-06" db="EMBL/GenBank/DDBJ databases">
        <authorList>
            <person name="Kallberg Y."/>
            <person name="Tangrot J."/>
            <person name="Rosling A."/>
        </authorList>
    </citation>
    <scope>NUCLEOTIDE SEQUENCE</scope>
    <source>
        <strain evidence="1">IL203A</strain>
    </source>
</reference>